<dbReference type="AlphaFoldDB" id="A0A194V0N0"/>
<organism evidence="2 3">
    <name type="scientific">Cytospora mali</name>
    <name type="common">Apple Valsa canker fungus</name>
    <name type="synonym">Valsa mali</name>
    <dbReference type="NCBI Taxonomy" id="578113"/>
    <lineage>
        <taxon>Eukaryota</taxon>
        <taxon>Fungi</taxon>
        <taxon>Dikarya</taxon>
        <taxon>Ascomycota</taxon>
        <taxon>Pezizomycotina</taxon>
        <taxon>Sordariomycetes</taxon>
        <taxon>Sordariomycetidae</taxon>
        <taxon>Diaporthales</taxon>
        <taxon>Cytosporaceae</taxon>
        <taxon>Cytospora</taxon>
    </lineage>
</organism>
<reference evidence="3" key="1">
    <citation type="submission" date="2014-12" db="EMBL/GenBank/DDBJ databases">
        <title>Genome Sequence of Valsa Canker Pathogens Uncovers a Specific Adaption of Colonization on Woody Bark.</title>
        <authorList>
            <person name="Yin Z."/>
            <person name="Liu H."/>
            <person name="Gao X."/>
            <person name="Li Z."/>
            <person name="Song N."/>
            <person name="Ke X."/>
            <person name="Dai Q."/>
            <person name="Wu Y."/>
            <person name="Sun Y."/>
            <person name="Xu J.-R."/>
            <person name="Kang Z.K."/>
            <person name="Wang L."/>
            <person name="Huang L."/>
        </authorList>
    </citation>
    <scope>NUCLEOTIDE SEQUENCE [LARGE SCALE GENOMIC DNA]</scope>
    <source>
        <strain evidence="3">SXYL134</strain>
    </source>
</reference>
<feature type="chain" id="PRO_5008266070" evidence="1">
    <location>
        <begin position="20"/>
        <end position="105"/>
    </location>
</feature>
<gene>
    <name evidence="2" type="ORF">VP1G_04764</name>
</gene>
<feature type="signal peptide" evidence="1">
    <location>
        <begin position="1"/>
        <end position="19"/>
    </location>
</feature>
<evidence type="ECO:0000313" key="3">
    <source>
        <dbReference type="Proteomes" id="UP000078576"/>
    </source>
</evidence>
<sequence length="105" mass="10515">MKYTQAITLFSALMGLTSAAPAVESRQFEAVITFTGAAASYTLDVPTDGSVFNTNNDLSIDTISSEGGATCEFFGADGATATIVGAGTATVAPPQPIVSGSCLAL</sequence>
<keyword evidence="1" id="KW-0732">Signal</keyword>
<protein>
    <submittedName>
        <fullName evidence="2">Uncharacterized protein</fullName>
    </submittedName>
</protein>
<dbReference type="EMBL" id="KN714700">
    <property type="protein sequence ID" value="KUI57459.1"/>
    <property type="molecule type" value="Genomic_DNA"/>
</dbReference>
<dbReference type="Proteomes" id="UP000078576">
    <property type="component" value="Unassembled WGS sequence"/>
</dbReference>
<accession>A0A194V0N0</accession>
<evidence type="ECO:0000313" key="2">
    <source>
        <dbReference type="EMBL" id="KUI57459.1"/>
    </source>
</evidence>
<name>A0A194V0N0_CYTMA</name>
<keyword evidence="3" id="KW-1185">Reference proteome</keyword>
<evidence type="ECO:0000256" key="1">
    <source>
        <dbReference type="SAM" id="SignalP"/>
    </source>
</evidence>
<dbReference type="OrthoDB" id="4509278at2759"/>
<proteinExistence type="predicted"/>